<accession>A0A645IH40</accession>
<dbReference type="PANTHER" id="PTHR11638">
    <property type="entry name" value="ATP-DEPENDENT CLP PROTEASE"/>
    <property type="match status" value="1"/>
</dbReference>
<keyword evidence="1" id="KW-0547">Nucleotide-binding</keyword>
<dbReference type="PANTHER" id="PTHR11638:SF18">
    <property type="entry name" value="HEAT SHOCK PROTEIN 104"/>
    <property type="match status" value="1"/>
</dbReference>
<dbReference type="InterPro" id="IPR003959">
    <property type="entry name" value="ATPase_AAA_core"/>
</dbReference>
<proteinExistence type="predicted"/>
<keyword evidence="2" id="KW-0067">ATP-binding</keyword>
<dbReference type="Pfam" id="PF07724">
    <property type="entry name" value="AAA_2"/>
    <property type="match status" value="1"/>
</dbReference>
<dbReference type="EMBL" id="VSSQ01109256">
    <property type="protein sequence ID" value="MPN47624.1"/>
    <property type="molecule type" value="Genomic_DNA"/>
</dbReference>
<comment type="caution">
    <text evidence="4">The sequence shown here is derived from an EMBL/GenBank/DDBJ whole genome shotgun (WGS) entry which is preliminary data.</text>
</comment>
<dbReference type="GO" id="GO:0034605">
    <property type="term" value="P:cellular response to heat"/>
    <property type="evidence" value="ECO:0007669"/>
    <property type="project" value="TreeGrafter"/>
</dbReference>
<evidence type="ECO:0000259" key="3">
    <source>
        <dbReference type="SMART" id="SM01086"/>
    </source>
</evidence>
<dbReference type="InterPro" id="IPR050130">
    <property type="entry name" value="ClpA_ClpB"/>
</dbReference>
<dbReference type="SMART" id="SM01086">
    <property type="entry name" value="ClpB_D2-small"/>
    <property type="match status" value="1"/>
</dbReference>
<evidence type="ECO:0000313" key="4">
    <source>
        <dbReference type="EMBL" id="MPN47624.1"/>
    </source>
</evidence>
<name>A0A645IH40_9ZZZZ</name>
<evidence type="ECO:0000256" key="2">
    <source>
        <dbReference type="ARBA" id="ARBA00022840"/>
    </source>
</evidence>
<gene>
    <name evidence="4" type="primary">clpB_36</name>
    <name evidence="4" type="ORF">SDC9_195227</name>
</gene>
<sequence>MITDAHGRKVNFENTMIIMTTNAGSNITSSPAGFNKPAIEASKEKVQKALSDFLRPEFLNRIDEIVIFSPLASESFYDICSIMLSDLKKVLAEKNVELTWDEKSVDYLVKHGYDLKYGARNLRRLIQKQVEDKIADIMIAQAENWVGQISLSADENGIFIVT</sequence>
<dbReference type="SUPFAM" id="SSF52540">
    <property type="entry name" value="P-loop containing nucleoside triphosphate hydrolases"/>
    <property type="match status" value="1"/>
</dbReference>
<dbReference type="GO" id="GO:0005524">
    <property type="term" value="F:ATP binding"/>
    <property type="evidence" value="ECO:0007669"/>
    <property type="project" value="UniProtKB-KW"/>
</dbReference>
<evidence type="ECO:0000256" key="1">
    <source>
        <dbReference type="ARBA" id="ARBA00022741"/>
    </source>
</evidence>
<dbReference type="GO" id="GO:0016887">
    <property type="term" value="F:ATP hydrolysis activity"/>
    <property type="evidence" value="ECO:0007669"/>
    <property type="project" value="InterPro"/>
</dbReference>
<feature type="domain" description="Clp ATPase C-terminal" evidence="3">
    <location>
        <begin position="71"/>
        <end position="160"/>
    </location>
</feature>
<dbReference type="GO" id="GO:0005737">
    <property type="term" value="C:cytoplasm"/>
    <property type="evidence" value="ECO:0007669"/>
    <property type="project" value="TreeGrafter"/>
</dbReference>
<protein>
    <submittedName>
        <fullName evidence="4">Chaperone protein ClpB</fullName>
    </submittedName>
</protein>
<dbReference type="Pfam" id="PF10431">
    <property type="entry name" value="ClpB_D2-small"/>
    <property type="match status" value="1"/>
</dbReference>
<dbReference type="Gene3D" id="3.40.50.300">
    <property type="entry name" value="P-loop containing nucleotide triphosphate hydrolases"/>
    <property type="match status" value="1"/>
</dbReference>
<reference evidence="4" key="1">
    <citation type="submission" date="2019-08" db="EMBL/GenBank/DDBJ databases">
        <authorList>
            <person name="Kucharzyk K."/>
            <person name="Murdoch R.W."/>
            <person name="Higgins S."/>
            <person name="Loffler F."/>
        </authorList>
    </citation>
    <scope>NUCLEOTIDE SEQUENCE</scope>
</reference>
<dbReference type="AlphaFoldDB" id="A0A645IH40"/>
<dbReference type="InterPro" id="IPR019489">
    <property type="entry name" value="Clp_ATPase_C"/>
</dbReference>
<organism evidence="4">
    <name type="scientific">bioreactor metagenome</name>
    <dbReference type="NCBI Taxonomy" id="1076179"/>
    <lineage>
        <taxon>unclassified sequences</taxon>
        <taxon>metagenomes</taxon>
        <taxon>ecological metagenomes</taxon>
    </lineage>
</organism>
<dbReference type="InterPro" id="IPR027417">
    <property type="entry name" value="P-loop_NTPase"/>
</dbReference>
<dbReference type="Gene3D" id="1.10.8.60">
    <property type="match status" value="1"/>
</dbReference>